<dbReference type="AlphaFoldDB" id="A0A914ZI33"/>
<protein>
    <submittedName>
        <fullName evidence="2">Uncharacterized protein</fullName>
    </submittedName>
</protein>
<organism evidence="1 2">
    <name type="scientific">Parascaris univalens</name>
    <name type="common">Nematode worm</name>
    <dbReference type="NCBI Taxonomy" id="6257"/>
    <lineage>
        <taxon>Eukaryota</taxon>
        <taxon>Metazoa</taxon>
        <taxon>Ecdysozoa</taxon>
        <taxon>Nematoda</taxon>
        <taxon>Chromadorea</taxon>
        <taxon>Rhabditida</taxon>
        <taxon>Spirurina</taxon>
        <taxon>Ascaridomorpha</taxon>
        <taxon>Ascaridoidea</taxon>
        <taxon>Ascarididae</taxon>
        <taxon>Parascaris</taxon>
    </lineage>
</organism>
<proteinExistence type="predicted"/>
<evidence type="ECO:0000313" key="1">
    <source>
        <dbReference type="Proteomes" id="UP000887569"/>
    </source>
</evidence>
<reference evidence="2" key="1">
    <citation type="submission" date="2022-11" db="UniProtKB">
        <authorList>
            <consortium name="WormBaseParasite"/>
        </authorList>
    </citation>
    <scope>IDENTIFICATION</scope>
</reference>
<name>A0A914ZI33_PARUN</name>
<dbReference type="Proteomes" id="UP000887569">
    <property type="component" value="Unplaced"/>
</dbReference>
<accession>A0A914ZI33</accession>
<keyword evidence="1" id="KW-1185">Reference proteome</keyword>
<dbReference type="WBParaSite" id="PgB04_g105_t01">
    <property type="protein sequence ID" value="PgB04_g105_t01"/>
    <property type="gene ID" value="PgB04_g105"/>
</dbReference>
<sequence>YLFVACLSNRFYIEQLARIILQSTKYNNSNRITFTFNHRQYIFNT</sequence>
<evidence type="ECO:0000313" key="2">
    <source>
        <dbReference type="WBParaSite" id="PgB04_g105_t01"/>
    </source>
</evidence>